<accession>A6G1K6</accession>
<dbReference type="STRING" id="391625.PPSIR1_36507"/>
<reference evidence="1 2" key="1">
    <citation type="submission" date="2007-06" db="EMBL/GenBank/DDBJ databases">
        <authorList>
            <person name="Shimkets L."/>
            <person name="Ferriera S."/>
            <person name="Johnson J."/>
            <person name="Kravitz S."/>
            <person name="Beeson K."/>
            <person name="Sutton G."/>
            <person name="Rogers Y.-H."/>
            <person name="Friedman R."/>
            <person name="Frazier M."/>
            <person name="Venter J.C."/>
        </authorList>
    </citation>
    <scope>NUCLEOTIDE SEQUENCE [LARGE SCALE GENOMIC DNA]</scope>
    <source>
        <strain evidence="1 2">SIR-1</strain>
    </source>
</reference>
<evidence type="ECO:0000313" key="2">
    <source>
        <dbReference type="Proteomes" id="UP000005801"/>
    </source>
</evidence>
<comment type="caution">
    <text evidence="1">The sequence shown here is derived from an EMBL/GenBank/DDBJ whole genome shotgun (WGS) entry which is preliminary data.</text>
</comment>
<dbReference type="Proteomes" id="UP000005801">
    <property type="component" value="Unassembled WGS sequence"/>
</dbReference>
<dbReference type="RefSeq" id="WP_006970605.1">
    <property type="nucleotide sequence ID" value="NZ_ABCS01000012.1"/>
</dbReference>
<evidence type="ECO:0000313" key="1">
    <source>
        <dbReference type="EMBL" id="EDM80270.1"/>
    </source>
</evidence>
<organism evidence="1 2">
    <name type="scientific">Plesiocystis pacifica SIR-1</name>
    <dbReference type="NCBI Taxonomy" id="391625"/>
    <lineage>
        <taxon>Bacteria</taxon>
        <taxon>Pseudomonadati</taxon>
        <taxon>Myxococcota</taxon>
        <taxon>Polyangia</taxon>
        <taxon>Nannocystales</taxon>
        <taxon>Nannocystaceae</taxon>
        <taxon>Plesiocystis</taxon>
    </lineage>
</organism>
<gene>
    <name evidence="1" type="ORF">PPSIR1_36507</name>
</gene>
<dbReference type="AlphaFoldDB" id="A6G1K6"/>
<name>A6G1K6_9BACT</name>
<proteinExistence type="predicted"/>
<protein>
    <submittedName>
        <fullName evidence="1">Uncharacterized protein</fullName>
    </submittedName>
</protein>
<sequence length="211" mass="22892">MGTLLPLLATFLALSFTAGLVATVGRRRRRRDRGTRRALAPAKLEALALVVGEDLIELIRASAELRVRLEDALAGGRQMLAVEEQLSGVHRRPLWRQIEDANYGHALGGVRSAVDAWLARVDGLGVSERQILDFTRLSEAPLRALAEVLVELGGSAEAEEVQLGVLAGDAVQVVGDRRESIAEMIASLEAAIACLVRFESELSSYRPQGYR</sequence>
<keyword evidence="2" id="KW-1185">Reference proteome</keyword>
<dbReference type="EMBL" id="ABCS01000012">
    <property type="protein sequence ID" value="EDM80270.1"/>
    <property type="molecule type" value="Genomic_DNA"/>
</dbReference>